<gene>
    <name evidence="3" type="ORF">F53441_8175</name>
</gene>
<dbReference type="OrthoDB" id="19923at2759"/>
<name>A0A8H4P4X4_9HYPO</name>
<comment type="caution">
    <text evidence="3">The sequence shown here is derived from an EMBL/GenBank/DDBJ whole genome shotgun (WGS) entry which is preliminary data.</text>
</comment>
<dbReference type="InterPro" id="IPR010730">
    <property type="entry name" value="HET"/>
</dbReference>
<dbReference type="PANTHER" id="PTHR33112:SF8">
    <property type="entry name" value="HETEROKARYON INCOMPATIBILITY DOMAIN-CONTAINING PROTEIN"/>
    <property type="match status" value="1"/>
</dbReference>
<dbReference type="PANTHER" id="PTHR33112">
    <property type="entry name" value="DOMAIN PROTEIN, PUTATIVE-RELATED"/>
    <property type="match status" value="1"/>
</dbReference>
<feature type="domain" description="Heterokaryon incompatibility" evidence="2">
    <location>
        <begin position="237"/>
        <end position="322"/>
    </location>
</feature>
<evidence type="ECO:0000313" key="4">
    <source>
        <dbReference type="Proteomes" id="UP000605986"/>
    </source>
</evidence>
<proteinExistence type="predicted"/>
<organism evidence="3 4">
    <name type="scientific">Fusarium austroafricanum</name>
    <dbReference type="NCBI Taxonomy" id="2364996"/>
    <lineage>
        <taxon>Eukaryota</taxon>
        <taxon>Fungi</taxon>
        <taxon>Dikarya</taxon>
        <taxon>Ascomycota</taxon>
        <taxon>Pezizomycotina</taxon>
        <taxon>Sordariomycetes</taxon>
        <taxon>Hypocreomycetidae</taxon>
        <taxon>Hypocreales</taxon>
        <taxon>Nectriaceae</taxon>
        <taxon>Fusarium</taxon>
        <taxon>Fusarium concolor species complex</taxon>
    </lineage>
</organism>
<reference evidence="3" key="1">
    <citation type="submission" date="2020-01" db="EMBL/GenBank/DDBJ databases">
        <title>Identification and distribution of gene clusters putatively required for synthesis of sphingolipid metabolism inhibitors in phylogenetically diverse species of the filamentous fungus Fusarium.</title>
        <authorList>
            <person name="Kim H.-S."/>
            <person name="Busman M."/>
            <person name="Brown D.W."/>
            <person name="Divon H."/>
            <person name="Uhlig S."/>
            <person name="Proctor R.H."/>
        </authorList>
    </citation>
    <scope>NUCLEOTIDE SEQUENCE</scope>
    <source>
        <strain evidence="3">NRRL 53441</strain>
    </source>
</reference>
<evidence type="ECO:0000256" key="1">
    <source>
        <dbReference type="SAM" id="MobiDB-lite"/>
    </source>
</evidence>
<dbReference type="EMBL" id="JAADJG010000342">
    <property type="protein sequence ID" value="KAF4448367.1"/>
    <property type="molecule type" value="Genomic_DNA"/>
</dbReference>
<feature type="compositionally biased region" description="Acidic residues" evidence="1">
    <location>
        <begin position="22"/>
        <end position="40"/>
    </location>
</feature>
<feature type="region of interest" description="Disordered" evidence="1">
    <location>
        <begin position="19"/>
        <end position="42"/>
    </location>
</feature>
<accession>A0A8H4P4X4</accession>
<sequence>MALCDSCRDLFSILEQDYRSEEDNDPDYSDDSDDVNDYGPEEGYTSALKFHNRYEYYGGSMPKILPQLPGLIHSSWQSFCNSLDSSCPVCWIVWRHVRDSPTSSYRDDIRDGFYLWVSGGNPSTKVSGSLKLRSSAKLKYFDDILLSFKRTTKQRFEETVAGTPLEEHMGSGTTVKTVKDWLSKCDAGHRIGSVGCVAKWRDINDPTIPTRLIDVHEYGSHLWSLAETNGHESYSKYIALSHRWTADTPRLLKDNYLDFQTGQPDSTVQRSYQDVFVLCRKLGIRYVWIDSLCIFQDSADDFLREAATMTEVYMNAFCTFSICWESPDRYVFVEDQRELHAAITHTPVNQRGWVLQERLLSPRLLYLGNDQFYWECNDRISFEAKPEELLQDVGDYWRKIVSTWPELVTLFMTLGLTFERDRLLAISGMARYLLKPGEETFNEGGNPNSYQKTERKVDRTVEYVAGLRRAYWIEDLLWCPISRSASPKLMIEETKLGPEAFNRCPDDIVPSWSWAACPGPMQWTIEKRDHWFGYLIDEMPSWDGGPLACLRSSNLEPLGSDIYGLPKSASLDISCLLLEAQYTELDGPGDVSKKMKSPTDHECFHLYTDGFLLPLPYPRVHSNKRSVVTVPFESCDSFTPTCFILPLLEARMWACIKITGLVVQERPQVEGNLRELVRIGSFTRYHTLEGLAKNQDRAGMGVINALLKNLPTDGDAFEQMLSNNMADPLSVAASIAGLISITVEAVKFLSPYVSASKRTPQIAAHVYSEVQSTQVILMGLQNLTKNIGSIKAQHAALIGVNQVIAILTDGVFLYSELQNELRSLPEQEDIDEKLTLRGRLLWARKESTFVTLLHRLQSFKSSTSLVLAILQSDSDQSAKQHQEQLCNNVQALLESNNALTRRLMNLEDSLEFRSTVSRTTSFLSPSTPGDPDTSLRRLSTETSLRIPTLGFEKALRSSRVYRRAKRYSMDFSFRSSVARSRNWSILSGLSLSDISNISVVALPIHRDDLANHQDYDFGDDLPVDNELRRPPIDWPLLVQCLEIKLMMLQIRGMQEHFDEVPDPPDVFFHLWAVLPRVKPIFLLLRALGVETNIYIDPRQELSVSAKKEVILRLAQYCVEILDIDPRHLITFDDLIGGDYCGLIRVIPILSTLVKRLQGSSYHYPKHTLSLAQDLIDANSTGLRSLVSSQRQYVRRIVELVEIKDQLEIYIEGIFPNVRHAANVHIMLLVLMERNLFHPPAEHRWFVAFDYLYTNTKAEAGLVVDDLINKFSITDVLRSGEFEDATSLLLRCREIMPVRDDRISAYNDFHK</sequence>
<protein>
    <submittedName>
        <fullName evidence="3">Tol protein</fullName>
    </submittedName>
</protein>
<dbReference type="Pfam" id="PF06985">
    <property type="entry name" value="HET"/>
    <property type="match status" value="1"/>
</dbReference>
<keyword evidence="4" id="KW-1185">Reference proteome</keyword>
<evidence type="ECO:0000259" key="2">
    <source>
        <dbReference type="Pfam" id="PF06985"/>
    </source>
</evidence>
<dbReference type="Proteomes" id="UP000605986">
    <property type="component" value="Unassembled WGS sequence"/>
</dbReference>
<feature type="non-terminal residue" evidence="3">
    <location>
        <position position="1"/>
    </location>
</feature>
<evidence type="ECO:0000313" key="3">
    <source>
        <dbReference type="EMBL" id="KAF4448367.1"/>
    </source>
</evidence>